<dbReference type="SUPFAM" id="SSF46689">
    <property type="entry name" value="Homeodomain-like"/>
    <property type="match status" value="1"/>
</dbReference>
<keyword evidence="10" id="KW-1185">Reference proteome</keyword>
<feature type="region of interest" description="Disordered" evidence="7">
    <location>
        <begin position="1"/>
        <end position="139"/>
    </location>
</feature>
<dbReference type="PANTHER" id="PTHR24329:SF567">
    <property type="entry name" value="RHOX HOMEOBOX FAMILY MEMBER 2-RELATED"/>
    <property type="match status" value="1"/>
</dbReference>
<dbReference type="PANTHER" id="PTHR24329">
    <property type="entry name" value="HOMEOBOX PROTEIN ARISTALESS"/>
    <property type="match status" value="1"/>
</dbReference>
<dbReference type="PROSITE" id="PS00027">
    <property type="entry name" value="HOMEOBOX_1"/>
    <property type="match status" value="1"/>
</dbReference>
<dbReference type="SMART" id="SM00389">
    <property type="entry name" value="HOX"/>
    <property type="match status" value="1"/>
</dbReference>
<protein>
    <submittedName>
        <fullName evidence="9">Rhox homeobox family member 2B</fullName>
    </submittedName>
</protein>
<evidence type="ECO:0000256" key="3">
    <source>
        <dbReference type="ARBA" id="ARBA00023155"/>
    </source>
</evidence>
<evidence type="ECO:0000256" key="7">
    <source>
        <dbReference type="SAM" id="MobiDB-lite"/>
    </source>
</evidence>
<dbReference type="STRING" id="9483.ENSCJAP00000008980"/>
<name>F7I3D3_CALJA</name>
<feature type="domain" description="Homeobox" evidence="8">
    <location>
        <begin position="126"/>
        <end position="186"/>
    </location>
</feature>
<evidence type="ECO:0000256" key="2">
    <source>
        <dbReference type="ARBA" id="ARBA00023125"/>
    </source>
</evidence>
<dbReference type="Bgee" id="ENSCJAG00000004920">
    <property type="expression patterns" value="Expressed in testis"/>
</dbReference>
<feature type="compositionally biased region" description="Low complexity" evidence="7">
    <location>
        <begin position="106"/>
        <end position="117"/>
    </location>
</feature>
<dbReference type="GO" id="GO:0000981">
    <property type="term" value="F:DNA-binding transcription factor activity, RNA polymerase II-specific"/>
    <property type="evidence" value="ECO:0007669"/>
    <property type="project" value="InterPro"/>
</dbReference>
<dbReference type="KEGG" id="cjc:103790354"/>
<dbReference type="GeneID" id="103790354"/>
<dbReference type="Proteomes" id="UP000008225">
    <property type="component" value="Chromosome X"/>
</dbReference>
<reference evidence="9" key="1">
    <citation type="submission" date="2009-03" db="EMBL/GenBank/DDBJ databases">
        <authorList>
            <person name="Warren W."/>
            <person name="Ye L."/>
            <person name="Minx P."/>
            <person name="Worley K."/>
            <person name="Gibbs R."/>
            <person name="Wilson R.K."/>
        </authorList>
    </citation>
    <scope>NUCLEOTIDE SEQUENCE [LARGE SCALE GENOMIC DNA]</scope>
</reference>
<accession>F7I3D3</accession>
<dbReference type="AlphaFoldDB" id="F7I3D3"/>
<keyword evidence="4 5" id="KW-0539">Nucleus</keyword>
<dbReference type="Pfam" id="PF00046">
    <property type="entry name" value="Homeodomain"/>
    <property type="match status" value="1"/>
</dbReference>
<reference evidence="9" key="3">
    <citation type="submission" date="2025-09" db="UniProtKB">
        <authorList>
            <consortium name="Ensembl"/>
        </authorList>
    </citation>
    <scope>IDENTIFICATION</scope>
</reference>
<dbReference type="InterPro" id="IPR017970">
    <property type="entry name" value="Homeobox_CS"/>
</dbReference>
<dbReference type="OrthoDB" id="9539450at2759"/>
<dbReference type="eggNOG" id="KOG0490">
    <property type="taxonomic scope" value="Eukaryota"/>
</dbReference>
<evidence type="ECO:0000256" key="6">
    <source>
        <dbReference type="RuleBase" id="RU000682"/>
    </source>
</evidence>
<dbReference type="RefSeq" id="XP_008988089.3">
    <property type="nucleotide sequence ID" value="XM_008989841.4"/>
</dbReference>
<evidence type="ECO:0000259" key="8">
    <source>
        <dbReference type="PROSITE" id="PS50071"/>
    </source>
</evidence>
<comment type="subcellular location">
    <subcellularLocation>
        <location evidence="1 5 6">Nucleus</location>
    </subcellularLocation>
</comment>
<reference evidence="9" key="2">
    <citation type="submission" date="2025-08" db="UniProtKB">
        <authorList>
            <consortium name="Ensembl"/>
        </authorList>
    </citation>
    <scope>IDENTIFICATION</scope>
</reference>
<feature type="compositionally biased region" description="Polar residues" evidence="7">
    <location>
        <begin position="1"/>
        <end position="15"/>
    </location>
</feature>
<evidence type="ECO:0000313" key="9">
    <source>
        <dbReference type="Ensembl" id="ENSCJAP00000008980.3"/>
    </source>
</evidence>
<dbReference type="GO" id="GO:0005634">
    <property type="term" value="C:nucleus"/>
    <property type="evidence" value="ECO:0007669"/>
    <property type="project" value="UniProtKB-SubCell"/>
</dbReference>
<dbReference type="InterPro" id="IPR009057">
    <property type="entry name" value="Homeodomain-like_sf"/>
</dbReference>
<keyword evidence="3 5" id="KW-0371">Homeobox</keyword>
<evidence type="ECO:0000256" key="1">
    <source>
        <dbReference type="ARBA" id="ARBA00004123"/>
    </source>
</evidence>
<gene>
    <name evidence="9" type="primary">RHOXF2B</name>
</gene>
<dbReference type="GeneTree" id="ENSGT00940000164624"/>
<keyword evidence="2 5" id="KW-0238">DNA-binding</keyword>
<proteinExistence type="predicted"/>
<sequence length="281" mass="31519">MEPLDRSSQGTTSLLSPEVDEEDVLQGVEAAVLSLIEESDKEEEEAQPKPEQGTAATAQKSAGANGGEEKVGGGVGTGAPGPVEDENHEGISSSNGNDEHSKDNNQEPGQQEPPRQGASSGPEPDNMERPFVHPFTPSQRRELEGIFRRTQFPSEFLRRALARRMNVTEVVVQIWFENRRARWRRHQRALNMRNASHPIRMGQLVIVPLLIPYNTILIQGWYGRWFVLEPQPVWQPLPMAVFPPLFFSPSPLFYPPMPPPVQAQFGPFFFVIVHFFTFSVV</sequence>
<organism evidence="9 10">
    <name type="scientific">Callithrix jacchus</name>
    <name type="common">White-tufted-ear marmoset</name>
    <name type="synonym">Simia Jacchus</name>
    <dbReference type="NCBI Taxonomy" id="9483"/>
    <lineage>
        <taxon>Eukaryota</taxon>
        <taxon>Metazoa</taxon>
        <taxon>Chordata</taxon>
        <taxon>Craniata</taxon>
        <taxon>Vertebrata</taxon>
        <taxon>Euteleostomi</taxon>
        <taxon>Mammalia</taxon>
        <taxon>Eutheria</taxon>
        <taxon>Euarchontoglires</taxon>
        <taxon>Primates</taxon>
        <taxon>Haplorrhini</taxon>
        <taxon>Platyrrhini</taxon>
        <taxon>Cebidae</taxon>
        <taxon>Callitrichinae</taxon>
        <taxon>Callithrix</taxon>
        <taxon>Callithrix</taxon>
    </lineage>
</organism>
<dbReference type="CDD" id="cd00086">
    <property type="entry name" value="homeodomain"/>
    <property type="match status" value="1"/>
</dbReference>
<dbReference type="OMA" id="LMFLPPM"/>
<dbReference type="Ensembl" id="ENSCJAT00000009486.4">
    <property type="protein sequence ID" value="ENSCJAP00000008980.3"/>
    <property type="gene ID" value="ENSCJAG00000004920.5"/>
</dbReference>
<dbReference type="GO" id="GO:0000977">
    <property type="term" value="F:RNA polymerase II transcription regulatory region sequence-specific DNA binding"/>
    <property type="evidence" value="ECO:0007669"/>
    <property type="project" value="TreeGrafter"/>
</dbReference>
<dbReference type="PROSITE" id="PS50071">
    <property type="entry name" value="HOMEOBOX_2"/>
    <property type="match status" value="1"/>
</dbReference>
<dbReference type="Gene3D" id="1.10.10.60">
    <property type="entry name" value="Homeodomain-like"/>
    <property type="match status" value="1"/>
</dbReference>
<evidence type="ECO:0000256" key="5">
    <source>
        <dbReference type="PROSITE-ProRule" id="PRU00108"/>
    </source>
</evidence>
<dbReference type="FunCoup" id="F7I3D3">
    <property type="interactions" value="74"/>
</dbReference>
<dbReference type="InterPro" id="IPR001356">
    <property type="entry name" value="HD"/>
</dbReference>
<dbReference type="InterPro" id="IPR050649">
    <property type="entry name" value="Paired_Homeobox_TFs"/>
</dbReference>
<dbReference type="CTD" id="727940"/>
<evidence type="ECO:0000256" key="4">
    <source>
        <dbReference type="ARBA" id="ARBA00023242"/>
    </source>
</evidence>
<dbReference type="InParanoid" id="F7I3D3"/>
<evidence type="ECO:0000313" key="10">
    <source>
        <dbReference type="Proteomes" id="UP000008225"/>
    </source>
</evidence>
<feature type="DNA-binding region" description="Homeobox" evidence="5">
    <location>
        <begin position="128"/>
        <end position="187"/>
    </location>
</feature>